<keyword evidence="5" id="KW-1185">Reference proteome</keyword>
<protein>
    <recommendedName>
        <fullName evidence="3">VWFD domain-containing protein</fullName>
    </recommendedName>
</protein>
<evidence type="ECO:0000256" key="1">
    <source>
        <dbReference type="ARBA" id="ARBA00023157"/>
    </source>
</evidence>
<proteinExistence type="predicted"/>
<dbReference type="GO" id="GO:0005615">
    <property type="term" value="C:extracellular space"/>
    <property type="evidence" value="ECO:0007669"/>
    <property type="project" value="TreeGrafter"/>
</dbReference>
<dbReference type="InterPro" id="IPR050780">
    <property type="entry name" value="Mucin_vWF_Thrombospondin_sf"/>
</dbReference>
<keyword evidence="2" id="KW-0325">Glycoprotein</keyword>
<dbReference type="STRING" id="137246.A0A401TRZ9"/>
<dbReference type="AlphaFoldDB" id="A0A401TRZ9"/>
<reference evidence="4 5" key="1">
    <citation type="journal article" date="2018" name="Nat. Ecol. Evol.">
        <title>Shark genomes provide insights into elasmobranch evolution and the origin of vertebrates.</title>
        <authorList>
            <person name="Hara Y"/>
            <person name="Yamaguchi K"/>
            <person name="Onimaru K"/>
            <person name="Kadota M"/>
            <person name="Koyanagi M"/>
            <person name="Keeley SD"/>
            <person name="Tatsumi K"/>
            <person name="Tanaka K"/>
            <person name="Motone F"/>
            <person name="Kageyama Y"/>
            <person name="Nozu R"/>
            <person name="Adachi N"/>
            <person name="Nishimura O"/>
            <person name="Nakagawa R"/>
            <person name="Tanegashima C"/>
            <person name="Kiyatake I"/>
            <person name="Matsumoto R"/>
            <person name="Murakumo K"/>
            <person name="Nishida K"/>
            <person name="Terakita A"/>
            <person name="Kuratani S"/>
            <person name="Sato K"/>
            <person name="Hyodo S Kuraku.S."/>
        </authorList>
    </citation>
    <scope>NUCLEOTIDE SEQUENCE [LARGE SCALE GENOMIC DNA]</scope>
</reference>
<dbReference type="InterPro" id="IPR014853">
    <property type="entry name" value="VWF/SSPO/ZAN-like_Cys-rich_dom"/>
</dbReference>
<comment type="caution">
    <text evidence="4">The sequence shown here is derived from an EMBL/GenBank/DDBJ whole genome shotgun (WGS) entry which is preliminary data.</text>
</comment>
<organism evidence="4 5">
    <name type="scientific">Chiloscyllium punctatum</name>
    <name type="common">Brownbanded bambooshark</name>
    <name type="synonym">Hemiscyllium punctatum</name>
    <dbReference type="NCBI Taxonomy" id="137246"/>
    <lineage>
        <taxon>Eukaryota</taxon>
        <taxon>Metazoa</taxon>
        <taxon>Chordata</taxon>
        <taxon>Craniata</taxon>
        <taxon>Vertebrata</taxon>
        <taxon>Chondrichthyes</taxon>
        <taxon>Elasmobranchii</taxon>
        <taxon>Galeomorphii</taxon>
        <taxon>Galeoidea</taxon>
        <taxon>Orectolobiformes</taxon>
        <taxon>Hemiscylliidae</taxon>
        <taxon>Chiloscyllium</taxon>
    </lineage>
</organism>
<dbReference type="SMART" id="SM00832">
    <property type="entry name" value="C8"/>
    <property type="match status" value="1"/>
</dbReference>
<dbReference type="OrthoDB" id="9035722at2759"/>
<dbReference type="EMBL" id="BEZZ01156066">
    <property type="protein sequence ID" value="GCC45392.1"/>
    <property type="molecule type" value="Genomic_DNA"/>
</dbReference>
<dbReference type="InterPro" id="IPR001846">
    <property type="entry name" value="VWF_type-D"/>
</dbReference>
<evidence type="ECO:0000313" key="4">
    <source>
        <dbReference type="EMBL" id="GCC45392.1"/>
    </source>
</evidence>
<dbReference type="PROSITE" id="PS51233">
    <property type="entry name" value="VWFD"/>
    <property type="match status" value="1"/>
</dbReference>
<dbReference type="GO" id="GO:0031012">
    <property type="term" value="C:extracellular matrix"/>
    <property type="evidence" value="ECO:0007669"/>
    <property type="project" value="TreeGrafter"/>
</dbReference>
<dbReference type="OMA" id="PLEACHS"/>
<name>A0A401TRZ9_CHIPU</name>
<dbReference type="Pfam" id="PF08742">
    <property type="entry name" value="C8"/>
    <property type="match status" value="1"/>
</dbReference>
<evidence type="ECO:0000313" key="5">
    <source>
        <dbReference type="Proteomes" id="UP000287033"/>
    </source>
</evidence>
<evidence type="ECO:0000256" key="2">
    <source>
        <dbReference type="ARBA" id="ARBA00023180"/>
    </source>
</evidence>
<feature type="non-terminal residue" evidence="4">
    <location>
        <position position="200"/>
    </location>
</feature>
<sequence length="200" mass="21623">MALLGGLAVNGVLTNVPLRLGGDRLQIQQLGRDAVIQTDFGLRLSYDLSYAARVIVPGRYRAQLCGLCGNFNGDTEDEFLTPQKVLAPGGVTGLAASWSSPRPGEACNHGSQDTRPQCPQSRRTVLETDNYCGFLTAPSGPLAVCHSTVTPRHYFWDCVTDTCWAEGDTQVMCASLRAYMGLCQSMAEIDLTGQVHHKLC</sequence>
<evidence type="ECO:0000259" key="3">
    <source>
        <dbReference type="PROSITE" id="PS51233"/>
    </source>
</evidence>
<dbReference type="PANTHER" id="PTHR11339:SF244">
    <property type="entry name" value="IGGFC-BINDING PROTEIN"/>
    <property type="match status" value="1"/>
</dbReference>
<feature type="domain" description="VWFD" evidence="3">
    <location>
        <begin position="1"/>
        <end position="108"/>
    </location>
</feature>
<dbReference type="Pfam" id="PF00094">
    <property type="entry name" value="VWD"/>
    <property type="match status" value="1"/>
</dbReference>
<dbReference type="PANTHER" id="PTHR11339">
    <property type="entry name" value="EXTRACELLULAR MATRIX GLYCOPROTEIN RELATED"/>
    <property type="match status" value="1"/>
</dbReference>
<dbReference type="Proteomes" id="UP000287033">
    <property type="component" value="Unassembled WGS sequence"/>
</dbReference>
<gene>
    <name evidence="4" type="ORF">chiPu_0029410</name>
</gene>
<keyword evidence="1" id="KW-1015">Disulfide bond</keyword>
<accession>A0A401TRZ9</accession>